<dbReference type="SUPFAM" id="SSF49879">
    <property type="entry name" value="SMAD/FHA domain"/>
    <property type="match status" value="1"/>
</dbReference>
<accession>A0ABU1J2S6</accession>
<evidence type="ECO:0000313" key="4">
    <source>
        <dbReference type="Proteomes" id="UP001185028"/>
    </source>
</evidence>
<feature type="domain" description="FHA" evidence="2">
    <location>
        <begin position="92"/>
        <end position="143"/>
    </location>
</feature>
<keyword evidence="1" id="KW-0812">Transmembrane</keyword>
<dbReference type="InterPro" id="IPR008984">
    <property type="entry name" value="SMAD_FHA_dom_sf"/>
</dbReference>
<organism evidence="3 4">
    <name type="scientific">Paenibacillus hunanensis</name>
    <dbReference type="NCBI Taxonomy" id="539262"/>
    <lineage>
        <taxon>Bacteria</taxon>
        <taxon>Bacillati</taxon>
        <taxon>Bacillota</taxon>
        <taxon>Bacilli</taxon>
        <taxon>Bacillales</taxon>
        <taxon>Paenibacillaceae</taxon>
        <taxon>Paenibacillus</taxon>
    </lineage>
</organism>
<dbReference type="EMBL" id="JAVDQH010000015">
    <property type="protein sequence ID" value="MDR6245555.1"/>
    <property type="molecule type" value="Genomic_DNA"/>
</dbReference>
<gene>
    <name evidence="3" type="ORF">JOC58_003468</name>
</gene>
<feature type="transmembrane region" description="Helical" evidence="1">
    <location>
        <begin position="7"/>
        <end position="27"/>
    </location>
</feature>
<comment type="caution">
    <text evidence="3">The sequence shown here is derived from an EMBL/GenBank/DDBJ whole genome shotgun (WGS) entry which is preliminary data.</text>
</comment>
<protein>
    <recommendedName>
        <fullName evidence="2">FHA domain-containing protein</fullName>
    </recommendedName>
</protein>
<dbReference type="PROSITE" id="PS50006">
    <property type="entry name" value="FHA_DOMAIN"/>
    <property type="match status" value="1"/>
</dbReference>
<evidence type="ECO:0000313" key="3">
    <source>
        <dbReference type="EMBL" id="MDR6245555.1"/>
    </source>
</evidence>
<dbReference type="InterPro" id="IPR000253">
    <property type="entry name" value="FHA_dom"/>
</dbReference>
<evidence type="ECO:0000256" key="1">
    <source>
        <dbReference type="SAM" id="Phobius"/>
    </source>
</evidence>
<reference evidence="3 4" key="1">
    <citation type="submission" date="2023-07" db="EMBL/GenBank/DDBJ databases">
        <title>Genomic Encyclopedia of Type Strains, Phase IV (KMG-IV): sequencing the most valuable type-strain genomes for metagenomic binning, comparative biology and taxonomic classification.</title>
        <authorList>
            <person name="Goeker M."/>
        </authorList>
    </citation>
    <scope>NUCLEOTIDE SEQUENCE [LARGE SCALE GENOMIC DNA]</scope>
    <source>
        <strain evidence="3 4">DSM 22170</strain>
    </source>
</reference>
<feature type="transmembrane region" description="Helical" evidence="1">
    <location>
        <begin position="33"/>
        <end position="52"/>
    </location>
</feature>
<dbReference type="Proteomes" id="UP001185028">
    <property type="component" value="Unassembled WGS sequence"/>
</dbReference>
<dbReference type="Gene3D" id="2.60.200.20">
    <property type="match status" value="1"/>
</dbReference>
<keyword evidence="1" id="KW-1133">Transmembrane helix</keyword>
<proteinExistence type="predicted"/>
<keyword evidence="1" id="KW-0472">Membrane</keyword>
<sequence>MKSERTAALWSVDISIAVLSLATIIYVFMTPSIVLRILVVLMIIAAIGWLIYDRWVKDKHEVAVYEPIREIILIDEFGERIKGWDIVGETSMLIGKNTRHNRVDIDLSGSDYASLVSSQHAVLNCVNGLWYVEDADSSNGTGIRPATENKSNKIEIGRPYPIGPGDVLYIANTRLLVN</sequence>
<name>A0ABU1J2S6_9BACL</name>
<dbReference type="RefSeq" id="WP_188775148.1">
    <property type="nucleotide sequence ID" value="NZ_BMMB01000004.1"/>
</dbReference>
<keyword evidence="4" id="KW-1185">Reference proteome</keyword>
<evidence type="ECO:0000259" key="2">
    <source>
        <dbReference type="PROSITE" id="PS50006"/>
    </source>
</evidence>
<dbReference type="CDD" id="cd00060">
    <property type="entry name" value="FHA"/>
    <property type="match status" value="1"/>
</dbReference>
<dbReference type="Pfam" id="PF00498">
    <property type="entry name" value="FHA"/>
    <property type="match status" value="1"/>
</dbReference>